<keyword evidence="3" id="KW-1185">Reference proteome</keyword>
<evidence type="ECO:0000256" key="1">
    <source>
        <dbReference type="SAM" id="MobiDB-lite"/>
    </source>
</evidence>
<dbReference type="RefSeq" id="XP_033403246.1">
    <property type="nucleotide sequence ID" value="XM_033545919.1"/>
</dbReference>
<dbReference type="OrthoDB" id="3942045at2759"/>
<protein>
    <submittedName>
        <fullName evidence="2">Uncharacterized protein</fullName>
    </submittedName>
</protein>
<dbReference type="Proteomes" id="UP000799438">
    <property type="component" value="Unassembled WGS sequence"/>
</dbReference>
<feature type="compositionally biased region" description="Low complexity" evidence="1">
    <location>
        <begin position="18"/>
        <end position="30"/>
    </location>
</feature>
<dbReference type="EMBL" id="ML995474">
    <property type="protein sequence ID" value="KAF2147538.1"/>
    <property type="molecule type" value="Genomic_DNA"/>
</dbReference>
<feature type="compositionally biased region" description="Polar residues" evidence="1">
    <location>
        <begin position="45"/>
        <end position="69"/>
    </location>
</feature>
<dbReference type="AlphaFoldDB" id="A0A6A6BUP1"/>
<gene>
    <name evidence="2" type="ORF">K452DRAFT_354900</name>
</gene>
<reference evidence="2" key="1">
    <citation type="journal article" date="2020" name="Stud. Mycol.">
        <title>101 Dothideomycetes genomes: a test case for predicting lifestyles and emergence of pathogens.</title>
        <authorList>
            <person name="Haridas S."/>
            <person name="Albert R."/>
            <person name="Binder M."/>
            <person name="Bloem J."/>
            <person name="Labutti K."/>
            <person name="Salamov A."/>
            <person name="Andreopoulos B."/>
            <person name="Baker S."/>
            <person name="Barry K."/>
            <person name="Bills G."/>
            <person name="Bluhm B."/>
            <person name="Cannon C."/>
            <person name="Castanera R."/>
            <person name="Culley D."/>
            <person name="Daum C."/>
            <person name="Ezra D."/>
            <person name="Gonzalez J."/>
            <person name="Henrissat B."/>
            <person name="Kuo A."/>
            <person name="Liang C."/>
            <person name="Lipzen A."/>
            <person name="Lutzoni F."/>
            <person name="Magnuson J."/>
            <person name="Mondo S."/>
            <person name="Nolan M."/>
            <person name="Ohm R."/>
            <person name="Pangilinan J."/>
            <person name="Park H.-J."/>
            <person name="Ramirez L."/>
            <person name="Alfaro M."/>
            <person name="Sun H."/>
            <person name="Tritt A."/>
            <person name="Yoshinaga Y."/>
            <person name="Zwiers L.-H."/>
            <person name="Turgeon B."/>
            <person name="Goodwin S."/>
            <person name="Spatafora J."/>
            <person name="Crous P."/>
            <person name="Grigoriev I."/>
        </authorList>
    </citation>
    <scope>NUCLEOTIDE SEQUENCE</scope>
    <source>
        <strain evidence="2">CBS 121167</strain>
    </source>
</reference>
<evidence type="ECO:0000313" key="2">
    <source>
        <dbReference type="EMBL" id="KAF2147538.1"/>
    </source>
</evidence>
<organism evidence="2 3">
    <name type="scientific">Aplosporella prunicola CBS 121167</name>
    <dbReference type="NCBI Taxonomy" id="1176127"/>
    <lineage>
        <taxon>Eukaryota</taxon>
        <taxon>Fungi</taxon>
        <taxon>Dikarya</taxon>
        <taxon>Ascomycota</taxon>
        <taxon>Pezizomycotina</taxon>
        <taxon>Dothideomycetes</taxon>
        <taxon>Dothideomycetes incertae sedis</taxon>
        <taxon>Botryosphaeriales</taxon>
        <taxon>Aplosporellaceae</taxon>
        <taxon>Aplosporella</taxon>
    </lineage>
</organism>
<sequence>MNMLRYTLRNPGLRAPITTTSSVRPLTTTRPHFKDPGAYNPPSRPNDQQSPAFDAQSSASTKGKASTEGSDADHPAKQPDPQAQPTRDTGFGGRTNVEGGSGKSGQTRKGS</sequence>
<evidence type="ECO:0000313" key="3">
    <source>
        <dbReference type="Proteomes" id="UP000799438"/>
    </source>
</evidence>
<accession>A0A6A6BUP1</accession>
<proteinExistence type="predicted"/>
<dbReference type="GeneID" id="54303425"/>
<feature type="region of interest" description="Disordered" evidence="1">
    <location>
        <begin position="1"/>
        <end position="111"/>
    </location>
</feature>
<name>A0A6A6BUP1_9PEZI</name>